<keyword evidence="1" id="KW-0812">Transmembrane</keyword>
<feature type="transmembrane region" description="Helical" evidence="1">
    <location>
        <begin position="51"/>
        <end position="70"/>
    </location>
</feature>
<keyword evidence="1" id="KW-0472">Membrane</keyword>
<feature type="transmembrane region" description="Helical" evidence="1">
    <location>
        <begin position="95"/>
        <end position="121"/>
    </location>
</feature>
<name>A0A6L5X3X5_9FIRM</name>
<dbReference type="RefSeq" id="WP_154523755.1">
    <property type="nucleotide sequence ID" value="NZ_JAQYJL010000016.1"/>
</dbReference>
<feature type="transmembrane region" description="Helical" evidence="1">
    <location>
        <begin position="152"/>
        <end position="176"/>
    </location>
</feature>
<gene>
    <name evidence="3" type="ORF">FYJ35_04420</name>
</gene>
<evidence type="ECO:0000256" key="1">
    <source>
        <dbReference type="SAM" id="Phobius"/>
    </source>
</evidence>
<keyword evidence="2" id="KW-0732">Signal</keyword>
<keyword evidence="4" id="KW-1185">Reference proteome</keyword>
<reference evidence="3 4" key="1">
    <citation type="submission" date="2019-08" db="EMBL/GenBank/DDBJ databases">
        <title>In-depth cultivation of the pig gut microbiome towards novel bacterial diversity and tailored functional studies.</title>
        <authorList>
            <person name="Wylensek D."/>
            <person name="Hitch T.C.A."/>
            <person name="Clavel T."/>
        </authorList>
    </citation>
    <scope>NUCLEOTIDE SEQUENCE [LARGE SCALE GENOMIC DNA]</scope>
    <source>
        <strain evidence="3 4">Oil+RF-744-WCA-WT-11</strain>
    </source>
</reference>
<dbReference type="Proteomes" id="UP000481852">
    <property type="component" value="Unassembled WGS sequence"/>
</dbReference>
<evidence type="ECO:0000256" key="2">
    <source>
        <dbReference type="SAM" id="SignalP"/>
    </source>
</evidence>
<dbReference type="EMBL" id="VULZ01000003">
    <property type="protein sequence ID" value="MSS14295.1"/>
    <property type="molecule type" value="Genomic_DNA"/>
</dbReference>
<accession>A0A6L5X3X5</accession>
<feature type="transmembrane region" description="Helical" evidence="1">
    <location>
        <begin position="183"/>
        <end position="205"/>
    </location>
</feature>
<evidence type="ECO:0000313" key="3">
    <source>
        <dbReference type="EMBL" id="MSS14295.1"/>
    </source>
</evidence>
<proteinExistence type="predicted"/>
<evidence type="ECO:0000313" key="4">
    <source>
        <dbReference type="Proteomes" id="UP000481852"/>
    </source>
</evidence>
<comment type="caution">
    <text evidence="3">The sequence shown here is derived from an EMBL/GenBank/DDBJ whole genome shotgun (WGS) entry which is preliminary data.</text>
</comment>
<protein>
    <submittedName>
        <fullName evidence="3">Uncharacterized protein</fullName>
    </submittedName>
</protein>
<dbReference type="AlphaFoldDB" id="A0A6L5X3X5"/>
<feature type="chain" id="PRO_5027079167" evidence="2">
    <location>
        <begin position="21"/>
        <end position="257"/>
    </location>
</feature>
<feature type="signal peptide" evidence="2">
    <location>
        <begin position="1"/>
        <end position="20"/>
    </location>
</feature>
<keyword evidence="1" id="KW-1133">Transmembrane helix</keyword>
<organism evidence="3 4">
    <name type="scientific">Porcincola intestinalis</name>
    <dbReference type="NCBI Taxonomy" id="2606632"/>
    <lineage>
        <taxon>Bacteria</taxon>
        <taxon>Bacillati</taxon>
        <taxon>Bacillota</taxon>
        <taxon>Clostridia</taxon>
        <taxon>Lachnospirales</taxon>
        <taxon>Lachnospiraceae</taxon>
        <taxon>Porcincola</taxon>
    </lineage>
</organism>
<feature type="transmembrane region" description="Helical" evidence="1">
    <location>
        <begin position="225"/>
        <end position="246"/>
    </location>
</feature>
<sequence>MASSKMKRVLVCLLASILCAACIPLDSIDVYCSVLQNPGSSDLQYFWLNSIIYGGIYGAYFLFILSAWPFSDRFCREYQNGIWRYLIARAGRRRYVYRCFVAAFTGGGLVAAAGGLIFLIVSSSFCPFFRERRYIEVTMFPYTSFLKSDPSIYFLIMLYLLFLTSGLQTCIALTFSAYVPLRYLVCLVPYISMFFLSRANALLAIPEKWRLNFWMSARSGPFGVWGNLILTTGVIALILIMCCYLFDRRLKWRIAHE</sequence>